<name>A0A0C2YUP3_PARME</name>
<dbReference type="Proteomes" id="UP000031971">
    <property type="component" value="Unassembled WGS sequence"/>
</dbReference>
<dbReference type="PROSITE" id="PS50914">
    <property type="entry name" value="BON"/>
    <property type="match status" value="1"/>
</dbReference>
<dbReference type="OrthoDB" id="7345123at2"/>
<dbReference type="EMBL" id="JXSL01000027">
    <property type="protein sequence ID" value="KIL98843.1"/>
    <property type="molecule type" value="Genomic_DNA"/>
</dbReference>
<keyword evidence="4" id="KW-1185">Reference proteome</keyword>
<evidence type="ECO:0000313" key="4">
    <source>
        <dbReference type="Proteomes" id="UP000031971"/>
    </source>
</evidence>
<feature type="signal peptide" evidence="1">
    <location>
        <begin position="1"/>
        <end position="19"/>
    </location>
</feature>
<gene>
    <name evidence="3" type="ORF">CCC_02293</name>
</gene>
<evidence type="ECO:0000259" key="2">
    <source>
        <dbReference type="PROSITE" id="PS50914"/>
    </source>
</evidence>
<feature type="chain" id="PRO_5002159813" description="BON domain-containing protein" evidence="1">
    <location>
        <begin position="20"/>
        <end position="194"/>
    </location>
</feature>
<dbReference type="Pfam" id="PF04972">
    <property type="entry name" value="BON"/>
    <property type="match status" value="1"/>
</dbReference>
<evidence type="ECO:0000256" key="1">
    <source>
        <dbReference type="SAM" id="SignalP"/>
    </source>
</evidence>
<organism evidence="3 4">
    <name type="scientific">Paramagnetospirillum magnetotacticum MS-1</name>
    <dbReference type="NCBI Taxonomy" id="272627"/>
    <lineage>
        <taxon>Bacteria</taxon>
        <taxon>Pseudomonadati</taxon>
        <taxon>Pseudomonadota</taxon>
        <taxon>Alphaproteobacteria</taxon>
        <taxon>Rhodospirillales</taxon>
        <taxon>Magnetospirillaceae</taxon>
        <taxon>Paramagnetospirillum</taxon>
    </lineage>
</organism>
<feature type="domain" description="BON" evidence="2">
    <location>
        <begin position="125"/>
        <end position="194"/>
    </location>
</feature>
<accession>A0A0C2YUP3</accession>
<protein>
    <recommendedName>
        <fullName evidence="2">BON domain-containing protein</fullName>
    </recommendedName>
</protein>
<dbReference type="RefSeq" id="WP_041041182.1">
    <property type="nucleotide sequence ID" value="NZ_JXSL01000027.1"/>
</dbReference>
<sequence>MRRIVVAVAALFMAVPAQAQLMDVLTAPKTLIDRAIEARSASDIAKDNLIVAKVNGYMGKHATIKASTEIYEQRLLITGLFDDKATYDEFQKDVRGVEGVRKLYWHVTYLPKDDPKRKTLPSWADTVEMGVKAQARLIGTKGVADVNFRTTVDSYGTVYVIGRARSQEEANKAVARLKEGEGIRKVVNYIDVRP</sequence>
<dbReference type="InterPro" id="IPR007055">
    <property type="entry name" value="BON_dom"/>
</dbReference>
<comment type="caution">
    <text evidence="3">The sequence shown here is derived from an EMBL/GenBank/DDBJ whole genome shotgun (WGS) entry which is preliminary data.</text>
</comment>
<dbReference type="STRING" id="272627.CCC_02293"/>
<proteinExistence type="predicted"/>
<reference evidence="3 4" key="1">
    <citation type="submission" date="2015-01" db="EMBL/GenBank/DDBJ databases">
        <title>Genome Sequence of Magnetospirillum magnetotacticum Strain MS-1.</title>
        <authorList>
            <person name="Marinov G.K."/>
            <person name="Smalley M.D."/>
            <person name="DeSalvo G."/>
        </authorList>
    </citation>
    <scope>NUCLEOTIDE SEQUENCE [LARGE SCALE GENOMIC DNA]</scope>
    <source>
        <strain evidence="3 4">MS-1</strain>
    </source>
</reference>
<evidence type="ECO:0000313" key="3">
    <source>
        <dbReference type="EMBL" id="KIL98843.1"/>
    </source>
</evidence>
<dbReference type="AlphaFoldDB" id="A0A0C2YUP3"/>
<keyword evidence="1" id="KW-0732">Signal</keyword>